<dbReference type="InterPro" id="IPR013094">
    <property type="entry name" value="AB_hydrolase_3"/>
</dbReference>
<reference evidence="4" key="1">
    <citation type="submission" date="2023-02" db="EMBL/GenBank/DDBJ databases">
        <title>Actinokineospora globicatena NBRC 15670.</title>
        <authorList>
            <person name="Ichikawa N."/>
            <person name="Sato H."/>
            <person name="Tonouchi N."/>
        </authorList>
    </citation>
    <scope>NUCLEOTIDE SEQUENCE</scope>
    <source>
        <strain evidence="4">NBRC 15670</strain>
    </source>
</reference>
<dbReference type="AlphaFoldDB" id="A0A9W6VBN0"/>
<evidence type="ECO:0000256" key="1">
    <source>
        <dbReference type="ARBA" id="ARBA00010515"/>
    </source>
</evidence>
<evidence type="ECO:0000256" key="2">
    <source>
        <dbReference type="ARBA" id="ARBA00022801"/>
    </source>
</evidence>
<dbReference type="PANTHER" id="PTHR48081">
    <property type="entry name" value="AB HYDROLASE SUPERFAMILY PROTEIN C4A8.06C"/>
    <property type="match status" value="1"/>
</dbReference>
<dbReference type="Gene3D" id="3.40.50.1820">
    <property type="entry name" value="alpha/beta hydrolase"/>
    <property type="match status" value="1"/>
</dbReference>
<evidence type="ECO:0000313" key="4">
    <source>
        <dbReference type="EMBL" id="GLW95477.1"/>
    </source>
</evidence>
<comment type="similarity">
    <text evidence="1">Belongs to the 'GDXG' lipolytic enzyme family.</text>
</comment>
<dbReference type="Pfam" id="PF07859">
    <property type="entry name" value="Abhydrolase_3"/>
    <property type="match status" value="1"/>
</dbReference>
<dbReference type="FunFam" id="3.40.50.1820:FF:000089">
    <property type="entry name" value="Alpha/beta hydrolase"/>
    <property type="match status" value="1"/>
</dbReference>
<comment type="caution">
    <text evidence="4">The sequence shown here is derived from an EMBL/GenBank/DDBJ whole genome shotgun (WGS) entry which is preliminary data.</text>
</comment>
<feature type="domain" description="Alpha/beta hydrolase fold-3" evidence="3">
    <location>
        <begin position="128"/>
        <end position="334"/>
    </location>
</feature>
<organism evidence="4 5">
    <name type="scientific">Actinokineospora globicatena</name>
    <dbReference type="NCBI Taxonomy" id="103729"/>
    <lineage>
        <taxon>Bacteria</taxon>
        <taxon>Bacillati</taxon>
        <taxon>Actinomycetota</taxon>
        <taxon>Actinomycetes</taxon>
        <taxon>Pseudonocardiales</taxon>
        <taxon>Pseudonocardiaceae</taxon>
        <taxon>Actinokineospora</taxon>
    </lineage>
</organism>
<name>A0A9W6VBN0_9PSEU</name>
<dbReference type="InterPro" id="IPR029058">
    <property type="entry name" value="AB_hydrolase_fold"/>
</dbReference>
<dbReference type="SUPFAM" id="SSF53474">
    <property type="entry name" value="alpha/beta-Hydrolases"/>
    <property type="match status" value="1"/>
</dbReference>
<dbReference type="PANTHER" id="PTHR48081:SF8">
    <property type="entry name" value="ALPHA_BETA HYDROLASE FOLD-3 DOMAIN-CONTAINING PROTEIN-RELATED"/>
    <property type="match status" value="1"/>
</dbReference>
<keyword evidence="2 4" id="KW-0378">Hydrolase</keyword>
<dbReference type="GO" id="GO:0016787">
    <property type="term" value="F:hydrolase activity"/>
    <property type="evidence" value="ECO:0007669"/>
    <property type="project" value="UniProtKB-KW"/>
</dbReference>
<sequence>MALPTSLLASNVAPVLLDVIPPRIQTAAVRALFALPRPVRRLIAGRPIRVDGQELDLDAQLLLTLNRLANGDGLAHRDPDRSRVEMRRSSRLIAGETIEPVAVRTLDLDGIPARLYTPEGVGERAPLLVFYHGGGWVLGDLDTHDNPCRFIARGAAIKVLSVDYRLAPEHPFPAAVDDALSAYLWASKNADSLGVDPTRIAVGGDSAGGNLAAVTAHQAVRTGAPTPAFQLLFYPGTDATVRRRSRDLFATDYFLTDHDIDWFLNHYASKREHRADPRFSILRAQDLTNLPPTYIATAGFDPLRDEGEAYATALRAANVPTIHTRHPNLIHGYINFLTAPTFRAALQEAVTTLKTALALTPTQHPSSPHP</sequence>
<evidence type="ECO:0000313" key="5">
    <source>
        <dbReference type="Proteomes" id="UP001165042"/>
    </source>
</evidence>
<gene>
    <name evidence="4" type="ORF">Aglo03_62930</name>
</gene>
<dbReference type="RefSeq" id="WP_285613266.1">
    <property type="nucleotide sequence ID" value="NZ_BSSD01000014.1"/>
</dbReference>
<evidence type="ECO:0000259" key="3">
    <source>
        <dbReference type="Pfam" id="PF07859"/>
    </source>
</evidence>
<protein>
    <submittedName>
        <fullName evidence="4">Alpha/beta hydrolase</fullName>
    </submittedName>
</protein>
<accession>A0A9W6VBN0</accession>
<dbReference type="Proteomes" id="UP001165042">
    <property type="component" value="Unassembled WGS sequence"/>
</dbReference>
<keyword evidence="5" id="KW-1185">Reference proteome</keyword>
<proteinExistence type="inferred from homology"/>
<dbReference type="EMBL" id="BSSD01000014">
    <property type="protein sequence ID" value="GLW95477.1"/>
    <property type="molecule type" value="Genomic_DNA"/>
</dbReference>
<dbReference type="InterPro" id="IPR050300">
    <property type="entry name" value="GDXG_lipolytic_enzyme"/>
</dbReference>